<gene>
    <name evidence="2" type="ORF">Q8W34_19395</name>
</gene>
<dbReference type="EMBL" id="JAUYVT010000026">
    <property type="protein sequence ID" value="MDP2566815.1"/>
    <property type="molecule type" value="Genomic_DNA"/>
</dbReference>
<sequence length="137" mass="15548">MGLILGPVLLIWFAIFIYSIRLGYLLIYKNMALEITLITFTVALVGAIAFVFYGYRQFINETSLWAFEIPSYFVFNKFAIFTAVLALCLHFFSTSMQTSAAVNCVVFILLFMFSAAVLLSVGLHDRFIGYNNIQLTH</sequence>
<reference evidence="2" key="1">
    <citation type="submission" date="2023-07" db="EMBL/GenBank/DDBJ databases">
        <title>Genome content predicts the carbon catabolic preferences of heterotrophic bacteria.</title>
        <authorList>
            <person name="Gralka M."/>
        </authorList>
    </citation>
    <scope>NUCLEOTIDE SEQUENCE</scope>
    <source>
        <strain evidence="2">4G09</strain>
    </source>
</reference>
<organism evidence="2 3">
    <name type="scientific">Pseudoalteromonas marina</name>
    <dbReference type="NCBI Taxonomy" id="267375"/>
    <lineage>
        <taxon>Bacteria</taxon>
        <taxon>Pseudomonadati</taxon>
        <taxon>Pseudomonadota</taxon>
        <taxon>Gammaproteobacteria</taxon>
        <taxon>Alteromonadales</taxon>
        <taxon>Pseudoalteromonadaceae</taxon>
        <taxon>Pseudoalteromonas</taxon>
    </lineage>
</organism>
<dbReference type="Proteomes" id="UP001177212">
    <property type="component" value="Unassembled WGS sequence"/>
</dbReference>
<evidence type="ECO:0000313" key="3">
    <source>
        <dbReference type="Proteomes" id="UP001177212"/>
    </source>
</evidence>
<keyword evidence="3" id="KW-1185">Reference proteome</keyword>
<evidence type="ECO:0000313" key="2">
    <source>
        <dbReference type="EMBL" id="MDP2566815.1"/>
    </source>
</evidence>
<keyword evidence="1" id="KW-0812">Transmembrane</keyword>
<name>A0ABT9FJ35_9GAMM</name>
<dbReference type="RefSeq" id="WP_010556405.1">
    <property type="nucleotide sequence ID" value="NZ_AHCB03000005.1"/>
</dbReference>
<evidence type="ECO:0000256" key="1">
    <source>
        <dbReference type="SAM" id="Phobius"/>
    </source>
</evidence>
<keyword evidence="1" id="KW-1133">Transmembrane helix</keyword>
<comment type="caution">
    <text evidence="2">The sequence shown here is derived from an EMBL/GenBank/DDBJ whole genome shotgun (WGS) entry which is preliminary data.</text>
</comment>
<proteinExistence type="predicted"/>
<protein>
    <submittedName>
        <fullName evidence="2">Uncharacterized protein</fullName>
    </submittedName>
</protein>
<feature type="transmembrane region" description="Helical" evidence="1">
    <location>
        <begin position="6"/>
        <end position="28"/>
    </location>
</feature>
<feature type="transmembrane region" description="Helical" evidence="1">
    <location>
        <begin position="100"/>
        <end position="123"/>
    </location>
</feature>
<keyword evidence="1" id="KW-0472">Membrane</keyword>
<accession>A0ABT9FJ35</accession>
<feature type="transmembrane region" description="Helical" evidence="1">
    <location>
        <begin position="35"/>
        <end position="55"/>
    </location>
</feature>
<feature type="transmembrane region" description="Helical" evidence="1">
    <location>
        <begin position="75"/>
        <end position="93"/>
    </location>
</feature>